<keyword evidence="2" id="KW-1133">Transmembrane helix</keyword>
<evidence type="ECO:0000256" key="3">
    <source>
        <dbReference type="SAM" id="SignalP"/>
    </source>
</evidence>
<feature type="region of interest" description="Disordered" evidence="1">
    <location>
        <begin position="427"/>
        <end position="446"/>
    </location>
</feature>
<sequence>MLLERKPAIRRALAAWSAGVAVLLGSAAPASADTSLTRFVDDHVTAQLKRHEIPGAAVVVVTNDKQTFAKGYGVADLATGRAVDAEQTVFAPASVAKLMTATAVMQLVDKGQLSLDTDVNDYLRDFRIDDTYPGKPVTTAHLLTHTAGFAGGDRGTGAASPKDIGELGAYLADRRPARVRPPGVTAVYSNFGMGLAGHLVELRSGLPFHEYMRKNVFEPLGMSSTTFAQPEPDAISGALAVGYRLAGDRQIPAAGARYGHMPPHGAGFRTTATDMAKFMQAHLNDGGAILSPESARLMQSRRFGNAEGANGLGYGFQEYTRNGTRLILHRGNIPGYFAMLALIPERGVGIYAHYNGSGKGGADSVWALVDAFADRYAAPRQDAPPTGELPDPSGFAGTYRSLQGADAEDFSRITTLMRTTTVTAQSDGTLTTAGTSGHGPVEPRQWTQVSPGLFQEKGGHRRIMFREDGVLATENPSDPLQKVAWYQLPALHLGTLAASLGILVLSTLVWPVALAVRSARRRPAHAGTARAPRLAGLPGWAAAALVTASAATLVVLFADFDGNQAAYFLGGSPLLTLIGTMPLLAAVATAGAAVTTVLAWRRKWWSRFGRVHLTVVTVAATAYLVVASAYNLLG</sequence>
<evidence type="ECO:0000313" key="5">
    <source>
        <dbReference type="EMBL" id="GAA0940714.1"/>
    </source>
</evidence>
<dbReference type="PANTHER" id="PTHR46825">
    <property type="entry name" value="D-ALANYL-D-ALANINE-CARBOXYPEPTIDASE/ENDOPEPTIDASE AMPH"/>
    <property type="match status" value="1"/>
</dbReference>
<feature type="transmembrane region" description="Helical" evidence="2">
    <location>
        <begin position="578"/>
        <end position="599"/>
    </location>
</feature>
<name>A0ABN1QCQ4_9ACTN</name>
<dbReference type="SUPFAM" id="SSF56601">
    <property type="entry name" value="beta-lactamase/transpeptidase-like"/>
    <property type="match status" value="1"/>
</dbReference>
<keyword evidence="2" id="KW-0812">Transmembrane</keyword>
<dbReference type="Proteomes" id="UP001501578">
    <property type="component" value="Unassembled WGS sequence"/>
</dbReference>
<feature type="chain" id="PRO_5045941659" evidence="3">
    <location>
        <begin position="33"/>
        <end position="634"/>
    </location>
</feature>
<feature type="transmembrane region" description="Helical" evidence="2">
    <location>
        <begin position="611"/>
        <end position="633"/>
    </location>
</feature>
<feature type="transmembrane region" description="Helical" evidence="2">
    <location>
        <begin position="537"/>
        <end position="558"/>
    </location>
</feature>
<evidence type="ECO:0000256" key="2">
    <source>
        <dbReference type="SAM" id="Phobius"/>
    </source>
</evidence>
<dbReference type="EMBL" id="BAAAHQ010000027">
    <property type="protein sequence ID" value="GAA0940714.1"/>
    <property type="molecule type" value="Genomic_DNA"/>
</dbReference>
<dbReference type="PANTHER" id="PTHR46825:SF9">
    <property type="entry name" value="BETA-LACTAMASE-RELATED DOMAIN-CONTAINING PROTEIN"/>
    <property type="match status" value="1"/>
</dbReference>
<dbReference type="Pfam" id="PF00144">
    <property type="entry name" value="Beta-lactamase"/>
    <property type="match status" value="1"/>
</dbReference>
<evidence type="ECO:0000313" key="6">
    <source>
        <dbReference type="Proteomes" id="UP001501578"/>
    </source>
</evidence>
<feature type="transmembrane region" description="Helical" evidence="2">
    <location>
        <begin position="496"/>
        <end position="516"/>
    </location>
</feature>
<feature type="domain" description="Beta-lactamase-related" evidence="4">
    <location>
        <begin position="40"/>
        <end position="366"/>
    </location>
</feature>
<reference evidence="5 6" key="1">
    <citation type="journal article" date="2019" name="Int. J. Syst. Evol. Microbiol.">
        <title>The Global Catalogue of Microorganisms (GCM) 10K type strain sequencing project: providing services to taxonomists for standard genome sequencing and annotation.</title>
        <authorList>
            <consortium name="The Broad Institute Genomics Platform"/>
            <consortium name="The Broad Institute Genome Sequencing Center for Infectious Disease"/>
            <person name="Wu L."/>
            <person name="Ma J."/>
        </authorList>
    </citation>
    <scope>NUCLEOTIDE SEQUENCE [LARGE SCALE GENOMIC DNA]</scope>
    <source>
        <strain evidence="5 6">JCM 11136</strain>
    </source>
</reference>
<comment type="caution">
    <text evidence="5">The sequence shown here is derived from an EMBL/GenBank/DDBJ whole genome shotgun (WGS) entry which is preliminary data.</text>
</comment>
<keyword evidence="3" id="KW-0732">Signal</keyword>
<proteinExistence type="predicted"/>
<dbReference type="Gene3D" id="3.40.710.10">
    <property type="entry name" value="DD-peptidase/beta-lactamase superfamily"/>
    <property type="match status" value="1"/>
</dbReference>
<accession>A0ABN1QCQ4</accession>
<dbReference type="InterPro" id="IPR001466">
    <property type="entry name" value="Beta-lactam-related"/>
</dbReference>
<dbReference type="GO" id="GO:0016787">
    <property type="term" value="F:hydrolase activity"/>
    <property type="evidence" value="ECO:0007669"/>
    <property type="project" value="UniProtKB-KW"/>
</dbReference>
<dbReference type="InterPro" id="IPR050491">
    <property type="entry name" value="AmpC-like"/>
</dbReference>
<keyword evidence="6" id="KW-1185">Reference proteome</keyword>
<gene>
    <name evidence="5" type="ORF">GCM10009560_52210</name>
</gene>
<organism evidence="5 6">
    <name type="scientific">Nonomuraea longicatena</name>
    <dbReference type="NCBI Taxonomy" id="83682"/>
    <lineage>
        <taxon>Bacteria</taxon>
        <taxon>Bacillati</taxon>
        <taxon>Actinomycetota</taxon>
        <taxon>Actinomycetes</taxon>
        <taxon>Streptosporangiales</taxon>
        <taxon>Streptosporangiaceae</taxon>
        <taxon>Nonomuraea</taxon>
    </lineage>
</organism>
<evidence type="ECO:0000259" key="4">
    <source>
        <dbReference type="Pfam" id="PF00144"/>
    </source>
</evidence>
<protein>
    <submittedName>
        <fullName evidence="5">Serine hydrolase</fullName>
    </submittedName>
</protein>
<keyword evidence="5" id="KW-0378">Hydrolase</keyword>
<evidence type="ECO:0000256" key="1">
    <source>
        <dbReference type="SAM" id="MobiDB-lite"/>
    </source>
</evidence>
<dbReference type="InterPro" id="IPR012338">
    <property type="entry name" value="Beta-lactam/transpept-like"/>
</dbReference>
<feature type="signal peptide" evidence="3">
    <location>
        <begin position="1"/>
        <end position="32"/>
    </location>
</feature>
<keyword evidence="2" id="KW-0472">Membrane</keyword>
<dbReference type="RefSeq" id="WP_343952659.1">
    <property type="nucleotide sequence ID" value="NZ_BAAAHQ010000027.1"/>
</dbReference>